<keyword evidence="4" id="KW-1185">Reference proteome</keyword>
<accession>A0A1H4FGY4</accession>
<dbReference type="EMBL" id="FNQM01000022">
    <property type="protein sequence ID" value="SEA96535.1"/>
    <property type="molecule type" value="Genomic_DNA"/>
</dbReference>
<keyword evidence="1" id="KW-0732">Signal</keyword>
<dbReference type="OrthoDB" id="176845at2"/>
<dbReference type="AlphaFoldDB" id="A0A1H4FGY4"/>
<dbReference type="Proteomes" id="UP000198703">
    <property type="component" value="Unassembled WGS sequence"/>
</dbReference>
<dbReference type="NCBIfam" id="TIGR03870">
    <property type="entry name" value="ABC_MoxJ"/>
    <property type="match status" value="1"/>
</dbReference>
<dbReference type="InterPro" id="IPR001638">
    <property type="entry name" value="Solute-binding_3/MltF_N"/>
</dbReference>
<feature type="chain" id="PRO_5011748264" evidence="1">
    <location>
        <begin position="22"/>
        <end position="273"/>
    </location>
</feature>
<feature type="domain" description="Solute-binding protein family 3/N-terminal" evidence="2">
    <location>
        <begin position="24"/>
        <end position="264"/>
    </location>
</feature>
<dbReference type="GO" id="GO:0042597">
    <property type="term" value="C:periplasmic space"/>
    <property type="evidence" value="ECO:0007669"/>
    <property type="project" value="InterPro"/>
</dbReference>
<dbReference type="SMART" id="SM00062">
    <property type="entry name" value="PBPb"/>
    <property type="match status" value="1"/>
</dbReference>
<evidence type="ECO:0000313" key="3">
    <source>
        <dbReference type="EMBL" id="SEA96535.1"/>
    </source>
</evidence>
<dbReference type="Gene3D" id="3.40.190.10">
    <property type="entry name" value="Periplasmic binding protein-like II"/>
    <property type="match status" value="2"/>
</dbReference>
<organism evidence="3 4">
    <name type="scientific">Rubrimonas cliftonensis</name>
    <dbReference type="NCBI Taxonomy" id="89524"/>
    <lineage>
        <taxon>Bacteria</taxon>
        <taxon>Pseudomonadati</taxon>
        <taxon>Pseudomonadota</taxon>
        <taxon>Alphaproteobacteria</taxon>
        <taxon>Rhodobacterales</taxon>
        <taxon>Paracoccaceae</taxon>
        <taxon>Rubrimonas</taxon>
    </lineage>
</organism>
<dbReference type="SUPFAM" id="SSF53850">
    <property type="entry name" value="Periplasmic binding protein-like II"/>
    <property type="match status" value="1"/>
</dbReference>
<protein>
    <submittedName>
        <fullName evidence="3">Amino acid ABC transporter substrate-binding protein, PAAT family</fullName>
    </submittedName>
</protein>
<feature type="signal peptide" evidence="1">
    <location>
        <begin position="1"/>
        <end position="21"/>
    </location>
</feature>
<name>A0A1H4FGY4_9RHOB</name>
<dbReference type="RefSeq" id="WP_093255980.1">
    <property type="nucleotide sequence ID" value="NZ_FNQM01000022.1"/>
</dbReference>
<dbReference type="InterPro" id="IPR022455">
    <property type="entry name" value="Methanol_oxidation_MoxJ"/>
</dbReference>
<proteinExistence type="predicted"/>
<reference evidence="3 4" key="1">
    <citation type="submission" date="2016-10" db="EMBL/GenBank/DDBJ databases">
        <authorList>
            <person name="de Groot N.N."/>
        </authorList>
    </citation>
    <scope>NUCLEOTIDE SEQUENCE [LARGE SCALE GENOMIC DNA]</scope>
    <source>
        <strain evidence="3 4">DSM 15345</strain>
    </source>
</reference>
<dbReference type="GO" id="GO:0046170">
    <property type="term" value="P:methanol catabolic process"/>
    <property type="evidence" value="ECO:0007669"/>
    <property type="project" value="InterPro"/>
</dbReference>
<evidence type="ECO:0000256" key="1">
    <source>
        <dbReference type="SAM" id="SignalP"/>
    </source>
</evidence>
<sequence length="273" mass="30035">MRIAQLLAGAALSALAFAGHAAEPLRVCSSTQDAPFSTSARDGFENRIAEVLARETGRDLQHVWIDKPAIYLVHLGVDQGICDVVIGVDAGDTRLLSSKPYYRTGYVFVSRHDRDFEGARWQDADTPGFTRFSYRFHSPAETILKYTGRYEDNLAYTYGLIDFKSRRNQYINVPAERVIEEVVGREADLAIAFAPEVARYVRDSADPLRMTMISNEIERSDGVIIPLQYNQAVGVAKEKPGLLAEINAALESGAAEIRAILEAEGVPLLPAGS</sequence>
<evidence type="ECO:0000259" key="2">
    <source>
        <dbReference type="SMART" id="SM00062"/>
    </source>
</evidence>
<dbReference type="STRING" id="89524.SAMN05444370_12227"/>
<evidence type="ECO:0000313" key="4">
    <source>
        <dbReference type="Proteomes" id="UP000198703"/>
    </source>
</evidence>
<gene>
    <name evidence="3" type="ORF">SAMN05444370_12227</name>
</gene>